<dbReference type="PANTHER" id="PTHR34658">
    <property type="entry name" value="OS01G0151800 PROTEIN"/>
    <property type="match status" value="1"/>
</dbReference>
<dbReference type="OrthoDB" id="1921102at2759"/>
<dbReference type="PANTHER" id="PTHR34658:SF2">
    <property type="entry name" value="OS01G0151800 PROTEIN"/>
    <property type="match status" value="1"/>
</dbReference>
<dbReference type="Proteomes" id="UP000250235">
    <property type="component" value="Unassembled WGS sequence"/>
</dbReference>
<keyword evidence="1" id="KW-0472">Membrane</keyword>
<dbReference type="EMBL" id="KQ991570">
    <property type="protein sequence ID" value="KZV51786.1"/>
    <property type="molecule type" value="Genomic_DNA"/>
</dbReference>
<dbReference type="AlphaFoldDB" id="A0A2Z7D3T2"/>
<evidence type="ECO:0000313" key="3">
    <source>
        <dbReference type="Proteomes" id="UP000250235"/>
    </source>
</evidence>
<organism evidence="2 3">
    <name type="scientific">Dorcoceras hygrometricum</name>
    <dbReference type="NCBI Taxonomy" id="472368"/>
    <lineage>
        <taxon>Eukaryota</taxon>
        <taxon>Viridiplantae</taxon>
        <taxon>Streptophyta</taxon>
        <taxon>Embryophyta</taxon>
        <taxon>Tracheophyta</taxon>
        <taxon>Spermatophyta</taxon>
        <taxon>Magnoliopsida</taxon>
        <taxon>eudicotyledons</taxon>
        <taxon>Gunneridae</taxon>
        <taxon>Pentapetalae</taxon>
        <taxon>asterids</taxon>
        <taxon>lamiids</taxon>
        <taxon>Lamiales</taxon>
        <taxon>Gesneriaceae</taxon>
        <taxon>Didymocarpoideae</taxon>
        <taxon>Trichosporeae</taxon>
        <taxon>Loxocarpinae</taxon>
        <taxon>Dorcoceras</taxon>
    </lineage>
</organism>
<protein>
    <submittedName>
        <fullName evidence="2">Uncharacterized protein</fullName>
    </submittedName>
</protein>
<gene>
    <name evidence="2" type="ORF">F511_11474</name>
</gene>
<proteinExistence type="predicted"/>
<evidence type="ECO:0000256" key="1">
    <source>
        <dbReference type="SAM" id="Phobius"/>
    </source>
</evidence>
<keyword evidence="1" id="KW-1133">Transmembrane helix</keyword>
<feature type="transmembrane region" description="Helical" evidence="1">
    <location>
        <begin position="21"/>
        <end position="41"/>
    </location>
</feature>
<name>A0A2Z7D3T2_9LAMI</name>
<evidence type="ECO:0000313" key="2">
    <source>
        <dbReference type="EMBL" id="KZV51786.1"/>
    </source>
</evidence>
<accession>A0A2Z7D3T2</accession>
<feature type="transmembrane region" description="Helical" evidence="1">
    <location>
        <begin position="92"/>
        <end position="113"/>
    </location>
</feature>
<reference evidence="2 3" key="1">
    <citation type="journal article" date="2015" name="Proc. Natl. Acad. Sci. U.S.A.">
        <title>The resurrection genome of Boea hygrometrica: A blueprint for survival of dehydration.</title>
        <authorList>
            <person name="Xiao L."/>
            <person name="Yang G."/>
            <person name="Zhang L."/>
            <person name="Yang X."/>
            <person name="Zhao S."/>
            <person name="Ji Z."/>
            <person name="Zhou Q."/>
            <person name="Hu M."/>
            <person name="Wang Y."/>
            <person name="Chen M."/>
            <person name="Xu Y."/>
            <person name="Jin H."/>
            <person name="Xiao X."/>
            <person name="Hu G."/>
            <person name="Bao F."/>
            <person name="Hu Y."/>
            <person name="Wan P."/>
            <person name="Li L."/>
            <person name="Deng X."/>
            <person name="Kuang T."/>
            <person name="Xiang C."/>
            <person name="Zhu J.K."/>
            <person name="Oliver M.J."/>
            <person name="He Y."/>
        </authorList>
    </citation>
    <scope>NUCLEOTIDE SEQUENCE [LARGE SCALE GENOMIC DNA]</scope>
    <source>
        <strain evidence="3">cv. XS01</strain>
    </source>
</reference>
<keyword evidence="3" id="KW-1185">Reference proteome</keyword>
<keyword evidence="1" id="KW-0812">Transmembrane</keyword>
<sequence length="123" mass="13361">MSFSTFLNPLLRRFSHPRCPVLLYAATWTFLLTVTVAVAAFSPEFAFVSAVSPTSSADYCGGVAGFVRFPLDIPPESFCLRSKLSKKSKLDVIIPPIFATIIVAGSACLVRALGLWEVEDDQS</sequence>